<sequence>MLKKIIISLLAIICFMIGRACAEDKRDRVLIIYDTRYKFGYDNDEVLAFKLALGHFDVDVFEVSEKYYQEGYLEHFDCVFVLGLDEEELSSRVLEDLMRYKGTTVLIGTGFKEVLLREQFGKNIFLGKNYNAVDVYYRDLGFSFNRKFGVSDNNFVDFYDVKNGQVISYFTDGKKQIPYIFKYNNRWIVTRYDSEGTTFYILCDVLHDVLKKEHRQEKRVFVRIEDVHAKVDVKKLRSIGDYLKAEGIPYMIALIPAYKENGRIYRISDNRELVETLRYMQQNGASIVLHGYTHQIRDEKTGEGYEFWDIKNNRAPSDDMDKYMEDRVYKALLECLKCGLYPLAFEAPHYAINRDGYEFLKRHFSTYVGHIQTSEHSFCTTSYPFRINDIEFINRLIPENLGYVYSDNINEILKNIDRTSVVRDYFGGFYFHTFVDIDYLKKIICELRDRGYTFYDLKQEENYIKLKDVCIKSRDGKIDWDYHKRIDIKLNFYDIQRSLLSVFILLLTGMVVILIHSIYLRRERGW</sequence>
<keyword evidence="1" id="KW-0812">Transmembrane</keyword>
<proteinExistence type="predicted"/>
<dbReference type="InterPro" id="IPR011330">
    <property type="entry name" value="Glyco_hydro/deAcase_b/a-brl"/>
</dbReference>
<dbReference type="GO" id="GO:0005975">
    <property type="term" value="P:carbohydrate metabolic process"/>
    <property type="evidence" value="ECO:0007669"/>
    <property type="project" value="InterPro"/>
</dbReference>
<organism evidence="3 4">
    <name type="scientific">Caloramator proteoclasticus DSM 10124</name>
    <dbReference type="NCBI Taxonomy" id="1121262"/>
    <lineage>
        <taxon>Bacteria</taxon>
        <taxon>Bacillati</taxon>
        <taxon>Bacillota</taxon>
        <taxon>Clostridia</taxon>
        <taxon>Eubacteriales</taxon>
        <taxon>Clostridiaceae</taxon>
        <taxon>Caloramator</taxon>
    </lineage>
</organism>
<feature type="chain" id="PRO_5012883569" evidence="2">
    <location>
        <begin position="23"/>
        <end position="526"/>
    </location>
</feature>
<dbReference type="AlphaFoldDB" id="A0A1M5ALR5"/>
<evidence type="ECO:0000256" key="1">
    <source>
        <dbReference type="SAM" id="Phobius"/>
    </source>
</evidence>
<dbReference type="EMBL" id="FQVG01000054">
    <property type="protein sequence ID" value="SHF31115.1"/>
    <property type="molecule type" value="Genomic_DNA"/>
</dbReference>
<feature type="signal peptide" evidence="2">
    <location>
        <begin position="1"/>
        <end position="22"/>
    </location>
</feature>
<evidence type="ECO:0000313" key="3">
    <source>
        <dbReference type="EMBL" id="SHF31115.1"/>
    </source>
</evidence>
<dbReference type="Pfam" id="PF10096">
    <property type="entry name" value="DUF2334"/>
    <property type="match status" value="1"/>
</dbReference>
<evidence type="ECO:0000256" key="2">
    <source>
        <dbReference type="SAM" id="SignalP"/>
    </source>
</evidence>
<dbReference type="Gene3D" id="3.20.20.370">
    <property type="entry name" value="Glycoside hydrolase/deacetylase"/>
    <property type="match status" value="1"/>
</dbReference>
<name>A0A1M5ALR5_9CLOT</name>
<dbReference type="RefSeq" id="WP_073249740.1">
    <property type="nucleotide sequence ID" value="NZ_FQVG01000054.1"/>
</dbReference>
<gene>
    <name evidence="3" type="ORF">SAMN02746091_02235</name>
</gene>
<dbReference type="CDD" id="cd10923">
    <property type="entry name" value="CE4_COG5298"/>
    <property type="match status" value="1"/>
</dbReference>
<evidence type="ECO:0000313" key="4">
    <source>
        <dbReference type="Proteomes" id="UP000184423"/>
    </source>
</evidence>
<protein>
    <submittedName>
        <fullName evidence="3">Uncharacterized protein YdaL</fullName>
    </submittedName>
</protein>
<feature type="transmembrane region" description="Helical" evidence="1">
    <location>
        <begin position="499"/>
        <end position="520"/>
    </location>
</feature>
<dbReference type="InterPro" id="IPR018763">
    <property type="entry name" value="DUF2334"/>
</dbReference>
<accession>A0A1M5ALR5</accession>
<keyword evidence="2" id="KW-0732">Signal</keyword>
<keyword evidence="1" id="KW-1133">Transmembrane helix</keyword>
<keyword evidence="4" id="KW-1185">Reference proteome</keyword>
<reference evidence="4" key="1">
    <citation type="submission" date="2016-11" db="EMBL/GenBank/DDBJ databases">
        <authorList>
            <person name="Varghese N."/>
            <person name="Submissions S."/>
        </authorList>
    </citation>
    <scope>NUCLEOTIDE SEQUENCE [LARGE SCALE GENOMIC DNA]</scope>
    <source>
        <strain evidence="4">DSM 10124</strain>
    </source>
</reference>
<keyword evidence="1" id="KW-0472">Membrane</keyword>
<dbReference type="Proteomes" id="UP000184423">
    <property type="component" value="Unassembled WGS sequence"/>
</dbReference>
<dbReference type="SUPFAM" id="SSF88713">
    <property type="entry name" value="Glycoside hydrolase/deacetylase"/>
    <property type="match status" value="1"/>
</dbReference>